<dbReference type="Pfam" id="PF10101">
    <property type="entry name" value="DUF2339"/>
    <property type="match status" value="1"/>
</dbReference>
<feature type="transmembrane region" description="Helical" evidence="2">
    <location>
        <begin position="497"/>
        <end position="514"/>
    </location>
</feature>
<feature type="transmembrane region" description="Helical" evidence="2">
    <location>
        <begin position="363"/>
        <end position="380"/>
    </location>
</feature>
<feature type="transmembrane region" description="Helical" evidence="2">
    <location>
        <begin position="526"/>
        <end position="548"/>
    </location>
</feature>
<feature type="compositionally biased region" description="Pro residues" evidence="1">
    <location>
        <begin position="989"/>
        <end position="1003"/>
    </location>
</feature>
<evidence type="ECO:0000313" key="3">
    <source>
        <dbReference type="EMBL" id="OYD49596.1"/>
    </source>
</evidence>
<feature type="transmembrane region" description="Helical" evidence="2">
    <location>
        <begin position="22"/>
        <end position="42"/>
    </location>
</feature>
<evidence type="ECO:0000256" key="2">
    <source>
        <dbReference type="SAM" id="Phobius"/>
    </source>
</evidence>
<dbReference type="PANTHER" id="PTHR38434">
    <property type="entry name" value="BLL2549 PROTEIN"/>
    <property type="match status" value="1"/>
</dbReference>
<organism evidence="3 4">
    <name type="scientific">Acidovorax kalamii</name>
    <dbReference type="NCBI Taxonomy" id="2004485"/>
    <lineage>
        <taxon>Bacteria</taxon>
        <taxon>Pseudomonadati</taxon>
        <taxon>Pseudomonadota</taxon>
        <taxon>Betaproteobacteria</taxon>
        <taxon>Burkholderiales</taxon>
        <taxon>Comamonadaceae</taxon>
        <taxon>Acidovorax</taxon>
    </lineage>
</organism>
<feature type="transmembrane region" description="Helical" evidence="2">
    <location>
        <begin position="823"/>
        <end position="844"/>
    </location>
</feature>
<feature type="transmembrane region" description="Helical" evidence="2">
    <location>
        <begin position="332"/>
        <end position="351"/>
    </location>
</feature>
<feature type="transmembrane region" description="Helical" evidence="2">
    <location>
        <begin position="284"/>
        <end position="302"/>
    </location>
</feature>
<dbReference type="Proteomes" id="UP000215441">
    <property type="component" value="Unassembled WGS sequence"/>
</dbReference>
<proteinExistence type="predicted"/>
<feature type="transmembrane region" description="Helical" evidence="2">
    <location>
        <begin position="201"/>
        <end position="220"/>
    </location>
</feature>
<feature type="transmembrane region" description="Helical" evidence="2">
    <location>
        <begin position="444"/>
        <end position="463"/>
    </location>
</feature>
<feature type="transmembrane region" description="Helical" evidence="2">
    <location>
        <begin position="176"/>
        <end position="195"/>
    </location>
</feature>
<feature type="transmembrane region" description="Helical" evidence="2">
    <location>
        <begin position="392"/>
        <end position="410"/>
    </location>
</feature>
<dbReference type="InterPro" id="IPR014600">
    <property type="entry name" value="UCP035905_mem"/>
</dbReference>
<keyword evidence="4" id="KW-1185">Reference proteome</keyword>
<feature type="transmembrane region" description="Helical" evidence="2">
    <location>
        <begin position="706"/>
        <end position="729"/>
    </location>
</feature>
<feature type="transmembrane region" description="Helical" evidence="2">
    <location>
        <begin position="641"/>
        <end position="659"/>
    </location>
</feature>
<feature type="region of interest" description="Disordered" evidence="1">
    <location>
        <begin position="980"/>
        <end position="1003"/>
    </location>
</feature>
<dbReference type="OrthoDB" id="207428at2"/>
<feature type="transmembrane region" description="Helical" evidence="2">
    <location>
        <begin position="607"/>
        <end position="629"/>
    </location>
</feature>
<dbReference type="InterPro" id="IPR019286">
    <property type="entry name" value="DUF2339_TM"/>
</dbReference>
<keyword evidence="2" id="KW-0812">Transmembrane</keyword>
<feature type="region of interest" description="Disordered" evidence="1">
    <location>
        <begin position="128"/>
        <end position="155"/>
    </location>
</feature>
<feature type="transmembrane region" description="Helical" evidence="2">
    <location>
        <begin position="952"/>
        <end position="969"/>
    </location>
</feature>
<feature type="transmembrane region" description="Helical" evidence="2">
    <location>
        <begin position="741"/>
        <end position="760"/>
    </location>
</feature>
<keyword evidence="2" id="KW-1133">Transmembrane helix</keyword>
<feature type="transmembrane region" description="Helical" evidence="2">
    <location>
        <begin position="308"/>
        <end position="325"/>
    </location>
</feature>
<comment type="caution">
    <text evidence="3">The sequence shown here is derived from an EMBL/GenBank/DDBJ whole genome shotgun (WGS) entry which is preliminary data.</text>
</comment>
<feature type="transmembrane region" description="Helical" evidence="2">
    <location>
        <begin position="856"/>
        <end position="874"/>
    </location>
</feature>
<feature type="region of interest" description="Disordered" evidence="1">
    <location>
        <begin position="54"/>
        <end position="106"/>
    </location>
</feature>
<accession>A0A235EKM9</accession>
<evidence type="ECO:0008006" key="5">
    <source>
        <dbReference type="Google" id="ProtNLM"/>
    </source>
</evidence>
<protein>
    <recommendedName>
        <fullName evidence="5">DUF2339 domain-containing protein</fullName>
    </recommendedName>
</protein>
<feature type="transmembrane region" description="Helical" evidence="2">
    <location>
        <begin position="416"/>
        <end position="437"/>
    </location>
</feature>
<name>A0A235EKM9_9BURK</name>
<dbReference type="EMBL" id="NOIG01000008">
    <property type="protein sequence ID" value="OYD49596.1"/>
    <property type="molecule type" value="Genomic_DNA"/>
</dbReference>
<feature type="transmembrane region" description="Helical" evidence="2">
    <location>
        <begin position="469"/>
        <end position="488"/>
    </location>
</feature>
<feature type="compositionally biased region" description="Pro residues" evidence="1">
    <location>
        <begin position="82"/>
        <end position="97"/>
    </location>
</feature>
<feature type="transmembrane region" description="Helical" evidence="2">
    <location>
        <begin position="260"/>
        <end position="279"/>
    </location>
</feature>
<dbReference type="RefSeq" id="WP_094289643.1">
    <property type="nucleotide sequence ID" value="NZ_NOIG01000008.1"/>
</dbReference>
<sequence length="1003" mass="106316">MIIWGIFWGAVLGSWFGGYGDFGPFVGGILGFFAGLSLRWAIRSAIRTELQAHATKATAQPTRAPQAAAVAEDRPEAAAPVPQGPVPHAPPSPPTPSDNPRDADDAFWTGELTSQGLPRVPSVAPAAAPVAARMDAPDAPAALAESRKTTTQPAQPNPVELAVLAAKNWLLGGNTIVRVGLVILFIGLSFLARYAASAGLLPVEFRLAAVAAVGIALLGVGFRKRTDKPGFALALQGGGVAVMYLTVFAAFRLYGLLPPLWAFGLMIAVCAASCALALLQDSRALAVAAFAGGFAAPILLSTGQGSHVGLFSYYTLLNLAILFIAHKRSWRVLNVVGFVATFGVATAWGALKYVPDHYASTQPFLAGFVLIYLFTAILYARNTPTKLGKTVDSMLVFGTPLVGFGLQAGLVQPFELGAAFSALAFAAVYLLTATMLARRAQASWRLLTECFIAIGVGFATLAVPLALDAQWTSAVWALEGAGAFWVGMRQARWMPRAFGLVLQVVAMLAFMGGVDGGGLQVSPLPLANPAFLGAMLIALPALLLAWWLRQPLPHSGSAWAQGYARVEVLLPNPAYLYGFVFWCLAWWLEITRSVPATEANQWPVPVFSGRVAELLGMLAVVLSAALSMVLGLRTRWAVATWPARATIGVLALGFVAQVVDGHRVLTTPAWAVWPIVLALHGWMLWQTDRWQAAGAEGPSAHSAPRFGWFHAATAWLVTLLLADCLWSGIGKAELWRTSWAGVVLLVSAIAVLMLLALWAGRGNQPAARAALPWPLNPHAEAYYWLAALPLAVLVFGGALLAAVHSSGHTAPLPYIPLLNPTDLTLALALGGLVFWRRVLLAALPPPVRSGGVTGRHALVALALLAFIVINTVWLRVAHHFFGVRWDASALFNSFVVQTGYAILWTLLALTMMVLAHRRAQRPLWLVGACLLGVVVVKLLLIDLSNAGGAERIIAFIAVGVLMLVVGYFAPLPPKLTPKLPPKAAAPAEPAAPPLAPSQPETLP</sequence>
<feature type="transmembrane region" description="Helical" evidence="2">
    <location>
        <begin position="781"/>
        <end position="803"/>
    </location>
</feature>
<dbReference type="PIRSF" id="PIRSF035905">
    <property type="entry name" value="UCP035905_mp"/>
    <property type="match status" value="1"/>
</dbReference>
<evidence type="ECO:0000256" key="1">
    <source>
        <dbReference type="SAM" id="MobiDB-lite"/>
    </source>
</evidence>
<keyword evidence="2" id="KW-0472">Membrane</keyword>
<feature type="compositionally biased region" description="Low complexity" evidence="1">
    <location>
        <begin position="54"/>
        <end position="70"/>
    </location>
</feature>
<feature type="compositionally biased region" description="Low complexity" evidence="1">
    <location>
        <begin position="128"/>
        <end position="144"/>
    </location>
</feature>
<feature type="transmembrane region" description="Helical" evidence="2">
    <location>
        <begin position="894"/>
        <end position="915"/>
    </location>
</feature>
<feature type="transmembrane region" description="Helical" evidence="2">
    <location>
        <begin position="232"/>
        <end position="254"/>
    </location>
</feature>
<feature type="transmembrane region" description="Helical" evidence="2">
    <location>
        <begin position="922"/>
        <end position="940"/>
    </location>
</feature>
<feature type="transmembrane region" description="Helical" evidence="2">
    <location>
        <begin position="665"/>
        <end position="685"/>
    </location>
</feature>
<dbReference type="PANTHER" id="PTHR38434:SF1">
    <property type="entry name" value="BLL2549 PROTEIN"/>
    <property type="match status" value="1"/>
</dbReference>
<reference evidence="3 4" key="1">
    <citation type="submission" date="2017-07" db="EMBL/GenBank/DDBJ databases">
        <title>Acidovorax KNDSW TSA 6 genome sequence and assembly.</title>
        <authorList>
            <person name="Mayilraj S."/>
        </authorList>
    </citation>
    <scope>NUCLEOTIDE SEQUENCE [LARGE SCALE GENOMIC DNA]</scope>
    <source>
        <strain evidence="3 4">KNDSW-TSA6</strain>
    </source>
</reference>
<feature type="transmembrane region" description="Helical" evidence="2">
    <location>
        <begin position="569"/>
        <end position="587"/>
    </location>
</feature>
<evidence type="ECO:0000313" key="4">
    <source>
        <dbReference type="Proteomes" id="UP000215441"/>
    </source>
</evidence>
<gene>
    <name evidence="3" type="ORF">CBY09_11490</name>
</gene>
<dbReference type="AlphaFoldDB" id="A0A235EKM9"/>